<evidence type="ECO:0000313" key="3">
    <source>
        <dbReference type="Proteomes" id="UP000289708"/>
    </source>
</evidence>
<feature type="signal peptide" evidence="1">
    <location>
        <begin position="1"/>
        <end position="34"/>
    </location>
</feature>
<dbReference type="SUPFAM" id="SSF53474">
    <property type="entry name" value="alpha/beta-Hydrolases"/>
    <property type="match status" value="1"/>
</dbReference>
<reference evidence="2 3" key="1">
    <citation type="submission" date="2018-12" db="EMBL/GenBank/DDBJ databases">
        <title>bacterium Hansschlegelia zhihuaiae S113.</title>
        <authorList>
            <person name="He J."/>
        </authorList>
    </citation>
    <scope>NUCLEOTIDE SEQUENCE [LARGE SCALE GENOMIC DNA]</scope>
    <source>
        <strain evidence="2 3">S 113</strain>
    </source>
</reference>
<dbReference type="PANTHER" id="PTHR43194">
    <property type="entry name" value="HYDROLASE ALPHA/BETA FOLD FAMILY"/>
    <property type="match status" value="1"/>
</dbReference>
<protein>
    <submittedName>
        <fullName evidence="2">Lysophospholipase</fullName>
    </submittedName>
</protein>
<dbReference type="AlphaFoldDB" id="A0A4Q0M384"/>
<keyword evidence="3" id="KW-1185">Reference proteome</keyword>
<proteinExistence type="predicted"/>
<dbReference type="PANTHER" id="PTHR43194:SF2">
    <property type="entry name" value="PEROXISOMAL MEMBRANE PROTEIN LPX1"/>
    <property type="match status" value="1"/>
</dbReference>
<accession>A0A4Q0M384</accession>
<feature type="chain" id="PRO_5020202729" evidence="1">
    <location>
        <begin position="35"/>
        <end position="372"/>
    </location>
</feature>
<dbReference type="InterPro" id="IPR029058">
    <property type="entry name" value="AB_hydrolase_fold"/>
</dbReference>
<dbReference type="CDD" id="cd12807">
    <property type="entry name" value="Esterase_713"/>
    <property type="match status" value="1"/>
</dbReference>
<dbReference type="Proteomes" id="UP000289708">
    <property type="component" value="Unassembled WGS sequence"/>
</dbReference>
<dbReference type="InterPro" id="IPR050228">
    <property type="entry name" value="Carboxylesterase_BioH"/>
</dbReference>
<dbReference type="Gene3D" id="3.40.50.1820">
    <property type="entry name" value="alpha/beta hydrolase"/>
    <property type="match status" value="1"/>
</dbReference>
<dbReference type="OrthoDB" id="7820973at2"/>
<keyword evidence="1" id="KW-0732">Signal</keyword>
<gene>
    <name evidence="2" type="ORF">EK403_21830</name>
</gene>
<evidence type="ECO:0000256" key="1">
    <source>
        <dbReference type="SAM" id="SignalP"/>
    </source>
</evidence>
<organism evidence="2 3">
    <name type="scientific">Hansschlegelia zhihuaiae</name>
    <dbReference type="NCBI Taxonomy" id="405005"/>
    <lineage>
        <taxon>Bacteria</taxon>
        <taxon>Pseudomonadati</taxon>
        <taxon>Pseudomonadota</taxon>
        <taxon>Alphaproteobacteria</taxon>
        <taxon>Hyphomicrobiales</taxon>
        <taxon>Methylopilaceae</taxon>
        <taxon>Hansschlegelia</taxon>
    </lineage>
</organism>
<evidence type="ECO:0000313" key="2">
    <source>
        <dbReference type="EMBL" id="RXF67026.1"/>
    </source>
</evidence>
<dbReference type="RefSeq" id="WP_128779563.1">
    <property type="nucleotide sequence ID" value="NZ_RYFI01000039.1"/>
</dbReference>
<comment type="caution">
    <text evidence="2">The sequence shown here is derived from an EMBL/GenBank/DDBJ whole genome shotgun (WGS) entry which is preliminary data.</text>
</comment>
<dbReference type="EMBL" id="RYFI01000039">
    <property type="protein sequence ID" value="RXF67026.1"/>
    <property type="molecule type" value="Genomic_DNA"/>
</dbReference>
<name>A0A4Q0M384_9HYPH</name>
<sequence>MKKIMEQPRHCAAFAAAALSLALSIAVFPSTAHAQDGDDATPAAGEDIEIPLNNFKTPLTLKDEGTFFLNGERFKAKYPAVVEPIVPGRVIRNQMYVHYQVPMNAKKLPVVMIHGGGLTGSVWEHTPDGREGWSSYFVRKGYTVYNVDIPGRGRSGFNPEILNEAKVKGDIDLFPGIARGTLNASWVNWRFGPEFGKKFPGIKFPTKNLDDLGEMIVPSAEVTVGGALIEATNGVVKLLDKIGPAILLVHSQSGPTADAIVGERPKLVKAVVNIEGSQNVVPTDDMIKGYKNVPDLELFGDNVQGNPASTGQPRFDARTIVANRINAAGGKAQVVELPSVGLRGNTHMVMHDTNSLKVADYILGWLEENTAE</sequence>